<dbReference type="SFLD" id="SFLDG01129">
    <property type="entry name" value="C1.5:_HAD__Beta-PGM__Phosphata"/>
    <property type="match status" value="1"/>
</dbReference>
<dbReference type="SFLD" id="SFLDS00003">
    <property type="entry name" value="Haloacid_Dehalogenase"/>
    <property type="match status" value="1"/>
</dbReference>
<gene>
    <name evidence="1" type="ORF">GCM10009663_37470</name>
</gene>
<organism evidence="1 2">
    <name type="scientific">Kitasatospora arboriphila</name>
    <dbReference type="NCBI Taxonomy" id="258052"/>
    <lineage>
        <taxon>Bacteria</taxon>
        <taxon>Bacillati</taxon>
        <taxon>Actinomycetota</taxon>
        <taxon>Actinomycetes</taxon>
        <taxon>Kitasatosporales</taxon>
        <taxon>Streptomycetaceae</taxon>
        <taxon>Kitasatospora</taxon>
    </lineage>
</organism>
<evidence type="ECO:0000313" key="1">
    <source>
        <dbReference type="EMBL" id="GAA1090245.1"/>
    </source>
</evidence>
<dbReference type="RefSeq" id="WP_344624780.1">
    <property type="nucleotide sequence ID" value="NZ_BAAALD010000034.1"/>
</dbReference>
<dbReference type="InterPro" id="IPR023198">
    <property type="entry name" value="PGP-like_dom2"/>
</dbReference>
<dbReference type="SFLD" id="SFLDG01135">
    <property type="entry name" value="C1.5.6:_HAD__Beta-PGM__Phospha"/>
    <property type="match status" value="1"/>
</dbReference>
<accession>A0ABN1TJ36</accession>
<dbReference type="EMBL" id="BAAALD010000034">
    <property type="protein sequence ID" value="GAA1090245.1"/>
    <property type="molecule type" value="Genomic_DNA"/>
</dbReference>
<reference evidence="1 2" key="1">
    <citation type="journal article" date="2019" name="Int. J. Syst. Evol. Microbiol.">
        <title>The Global Catalogue of Microorganisms (GCM) 10K type strain sequencing project: providing services to taxonomists for standard genome sequencing and annotation.</title>
        <authorList>
            <consortium name="The Broad Institute Genomics Platform"/>
            <consortium name="The Broad Institute Genome Sequencing Center for Infectious Disease"/>
            <person name="Wu L."/>
            <person name="Ma J."/>
        </authorList>
    </citation>
    <scope>NUCLEOTIDE SEQUENCE [LARGE SCALE GENOMIC DNA]</scope>
    <source>
        <strain evidence="1 2">JCM 13002</strain>
    </source>
</reference>
<keyword evidence="2" id="KW-1185">Reference proteome</keyword>
<dbReference type="GO" id="GO:0016787">
    <property type="term" value="F:hydrolase activity"/>
    <property type="evidence" value="ECO:0007669"/>
    <property type="project" value="UniProtKB-KW"/>
</dbReference>
<dbReference type="InterPro" id="IPR041492">
    <property type="entry name" value="HAD_2"/>
</dbReference>
<proteinExistence type="predicted"/>
<dbReference type="Gene3D" id="3.40.50.1000">
    <property type="entry name" value="HAD superfamily/HAD-like"/>
    <property type="match status" value="1"/>
</dbReference>
<comment type="caution">
    <text evidence="1">The sequence shown here is derived from an EMBL/GenBank/DDBJ whole genome shotgun (WGS) entry which is preliminary data.</text>
</comment>
<dbReference type="SUPFAM" id="SSF56784">
    <property type="entry name" value="HAD-like"/>
    <property type="match status" value="1"/>
</dbReference>
<keyword evidence="1" id="KW-0378">Hydrolase</keyword>
<protein>
    <submittedName>
        <fullName evidence="1">HAD family hydrolase</fullName>
    </submittedName>
</protein>
<dbReference type="Proteomes" id="UP001499987">
    <property type="component" value="Unassembled WGS sequence"/>
</dbReference>
<dbReference type="PANTHER" id="PTHR43434:SF16">
    <property type="entry name" value="BLL8046 PROTEIN"/>
    <property type="match status" value="1"/>
</dbReference>
<dbReference type="Pfam" id="PF13419">
    <property type="entry name" value="HAD_2"/>
    <property type="match status" value="1"/>
</dbReference>
<dbReference type="InterPro" id="IPR023214">
    <property type="entry name" value="HAD_sf"/>
</dbReference>
<name>A0ABN1TJ36_9ACTN</name>
<dbReference type="InterPro" id="IPR036412">
    <property type="entry name" value="HAD-like_sf"/>
</dbReference>
<dbReference type="InterPro" id="IPR050155">
    <property type="entry name" value="HAD-like_hydrolase_sf"/>
</dbReference>
<dbReference type="Gene3D" id="1.10.150.240">
    <property type="entry name" value="Putative phosphatase, domain 2"/>
    <property type="match status" value="1"/>
</dbReference>
<dbReference type="PANTHER" id="PTHR43434">
    <property type="entry name" value="PHOSPHOGLYCOLATE PHOSPHATASE"/>
    <property type="match status" value="1"/>
</dbReference>
<evidence type="ECO:0000313" key="2">
    <source>
        <dbReference type="Proteomes" id="UP001499987"/>
    </source>
</evidence>
<sequence length="220" mass="23019">MPSAALFDVDGTLLDTSYLHTIAWSEALAQFGYEPATARIHRAIGMAGDQLLDHLLGTDRDHSQDDAISAAQQALYARFRPRLRAFDGAADLLREVAARGRRVVLASSASGRDLEVMRRVLGAEDVLWAATGADDVETSKPAPDLVYAALDRAEAGPGQALFVGDTRWDVQAAAAVGVPCIAVTCGGVGECELRAAGALEVHADPAALLAALDDSALGRA</sequence>